<dbReference type="AlphaFoldDB" id="A0A5N6WA35"/>
<organism evidence="1 2">
    <name type="scientific">Aspergillus transmontanensis</name>
    <dbReference type="NCBI Taxonomy" id="1034304"/>
    <lineage>
        <taxon>Eukaryota</taxon>
        <taxon>Fungi</taxon>
        <taxon>Dikarya</taxon>
        <taxon>Ascomycota</taxon>
        <taxon>Pezizomycotina</taxon>
        <taxon>Eurotiomycetes</taxon>
        <taxon>Eurotiomycetidae</taxon>
        <taxon>Eurotiales</taxon>
        <taxon>Aspergillaceae</taxon>
        <taxon>Aspergillus</taxon>
        <taxon>Aspergillus subgen. Circumdati</taxon>
    </lineage>
</organism>
<dbReference type="EMBL" id="ML738302">
    <property type="protein sequence ID" value="KAE8317398.1"/>
    <property type="molecule type" value="Genomic_DNA"/>
</dbReference>
<evidence type="ECO:0000313" key="2">
    <source>
        <dbReference type="Proteomes" id="UP000325433"/>
    </source>
</evidence>
<protein>
    <submittedName>
        <fullName evidence="1">Uncharacterized protein</fullName>
    </submittedName>
</protein>
<sequence>MSFTHLKVPICSHGGCYVEPTRTITKRWRCRKCGAPAWSTVSRAAAPRSAVGSPLGVAIAKSWEFTMRCLIVTNGASTIRGCSRCCASSKVPRASMVMKIWVLSWESAQRRDSGFTRMALTWSCTTRVGYRRAYVTWKLTLASLCARRILLRPKTRASKRPLRYTPCSLTAKPVMHRYVLAVCWQKVLRIPCRMC</sequence>
<evidence type="ECO:0000313" key="1">
    <source>
        <dbReference type="EMBL" id="KAE8317398.1"/>
    </source>
</evidence>
<dbReference type="Proteomes" id="UP000325433">
    <property type="component" value="Unassembled WGS sequence"/>
</dbReference>
<accession>A0A5N6WA35</accession>
<proteinExistence type="predicted"/>
<reference evidence="2" key="1">
    <citation type="submission" date="2019-04" db="EMBL/GenBank/DDBJ databases">
        <title>Friends and foes A comparative genomics studyof 23 Aspergillus species from section Flavi.</title>
        <authorList>
            <consortium name="DOE Joint Genome Institute"/>
            <person name="Kjaerbolling I."/>
            <person name="Vesth T."/>
            <person name="Frisvad J.C."/>
            <person name="Nybo J.L."/>
            <person name="Theobald S."/>
            <person name="Kildgaard S."/>
            <person name="Isbrandt T."/>
            <person name="Kuo A."/>
            <person name="Sato A."/>
            <person name="Lyhne E.K."/>
            <person name="Kogle M.E."/>
            <person name="Wiebenga A."/>
            <person name="Kun R.S."/>
            <person name="Lubbers R.J."/>
            <person name="Makela M.R."/>
            <person name="Barry K."/>
            <person name="Chovatia M."/>
            <person name="Clum A."/>
            <person name="Daum C."/>
            <person name="Haridas S."/>
            <person name="He G."/>
            <person name="LaButti K."/>
            <person name="Lipzen A."/>
            <person name="Mondo S."/>
            <person name="Riley R."/>
            <person name="Salamov A."/>
            <person name="Simmons B.A."/>
            <person name="Magnuson J.K."/>
            <person name="Henrissat B."/>
            <person name="Mortensen U.H."/>
            <person name="Larsen T.O."/>
            <person name="Devries R.P."/>
            <person name="Grigoriev I.V."/>
            <person name="Machida M."/>
            <person name="Baker S.E."/>
            <person name="Andersen M.R."/>
        </authorList>
    </citation>
    <scope>NUCLEOTIDE SEQUENCE [LARGE SCALE GENOMIC DNA]</scope>
    <source>
        <strain evidence="2">CBS 130015</strain>
    </source>
</reference>
<gene>
    <name evidence="1" type="ORF">BDV41DRAFT_39811</name>
</gene>
<keyword evidence="2" id="KW-1185">Reference proteome</keyword>
<name>A0A5N6WA35_9EURO</name>